<keyword evidence="2" id="KW-1133">Transmembrane helix</keyword>
<dbReference type="CDD" id="cd00063">
    <property type="entry name" value="FN3"/>
    <property type="match status" value="1"/>
</dbReference>
<dbReference type="KEGG" id="sfm:108919724"/>
<dbReference type="InterPro" id="IPR003961">
    <property type="entry name" value="FN3_dom"/>
</dbReference>
<accession>A0A0P7UD17</accession>
<dbReference type="SUPFAM" id="SSF49265">
    <property type="entry name" value="Fibronectin type III"/>
    <property type="match status" value="2"/>
</dbReference>
<evidence type="ECO:0008006" key="8">
    <source>
        <dbReference type="Google" id="ProtNLM"/>
    </source>
</evidence>
<feature type="transmembrane region" description="Helical" evidence="2">
    <location>
        <begin position="219"/>
        <end position="243"/>
    </location>
</feature>
<dbReference type="InterPro" id="IPR013783">
    <property type="entry name" value="Ig-like_fold"/>
</dbReference>
<feature type="domain" description="Interferon/interleukin receptor" evidence="5">
    <location>
        <begin position="113"/>
        <end position="208"/>
    </location>
</feature>
<feature type="chain" id="PRO_5010627534" description="Fibronectin type-III domain-containing protein" evidence="3">
    <location>
        <begin position="18"/>
        <end position="506"/>
    </location>
</feature>
<gene>
    <name evidence="6" type="ORF">Z043_125695</name>
</gene>
<evidence type="ECO:0000259" key="5">
    <source>
        <dbReference type="Pfam" id="PF09294"/>
    </source>
</evidence>
<dbReference type="PANTHER" id="PTHR20859">
    <property type="entry name" value="INTERFERON/INTERLEUKIN RECEPTOR"/>
    <property type="match status" value="1"/>
</dbReference>
<evidence type="ECO:0000256" key="3">
    <source>
        <dbReference type="SAM" id="SignalP"/>
    </source>
</evidence>
<evidence type="ECO:0000259" key="4">
    <source>
        <dbReference type="Pfam" id="PF01108"/>
    </source>
</evidence>
<evidence type="ECO:0000256" key="1">
    <source>
        <dbReference type="SAM" id="MobiDB-lite"/>
    </source>
</evidence>
<feature type="domain" description="Fibronectin type-III" evidence="4">
    <location>
        <begin position="3"/>
        <end position="100"/>
    </location>
</feature>
<feature type="compositionally biased region" description="Acidic residues" evidence="1">
    <location>
        <begin position="305"/>
        <end position="314"/>
    </location>
</feature>
<dbReference type="GO" id="GO:0004896">
    <property type="term" value="F:cytokine receptor activity"/>
    <property type="evidence" value="ECO:0007669"/>
    <property type="project" value="TreeGrafter"/>
</dbReference>
<name>A0A0P7UD17_SCLFO</name>
<protein>
    <recommendedName>
        <fullName evidence="8">Fibronectin type-III domain-containing protein</fullName>
    </recommendedName>
</protein>
<keyword evidence="2" id="KW-0812">Transmembrane</keyword>
<dbReference type="STRING" id="113540.ENSSFOP00015047893"/>
<feature type="signal peptide" evidence="3">
    <location>
        <begin position="1"/>
        <end position="17"/>
    </location>
</feature>
<evidence type="ECO:0000256" key="2">
    <source>
        <dbReference type="SAM" id="Phobius"/>
    </source>
</evidence>
<evidence type="ECO:0000313" key="6">
    <source>
        <dbReference type="EMBL" id="KPP56669.1"/>
    </source>
</evidence>
<dbReference type="OrthoDB" id="8947665at2759"/>
<feature type="compositionally biased region" description="Acidic residues" evidence="1">
    <location>
        <begin position="488"/>
        <end position="500"/>
    </location>
</feature>
<dbReference type="Gene3D" id="2.60.40.10">
    <property type="entry name" value="Immunoglobulins"/>
    <property type="match status" value="1"/>
</dbReference>
<dbReference type="InterPro" id="IPR036116">
    <property type="entry name" value="FN3_sf"/>
</dbReference>
<evidence type="ECO:0000313" key="7">
    <source>
        <dbReference type="Proteomes" id="UP000034805"/>
    </source>
</evidence>
<dbReference type="GO" id="GO:0005886">
    <property type="term" value="C:plasma membrane"/>
    <property type="evidence" value="ECO:0007669"/>
    <property type="project" value="TreeGrafter"/>
</dbReference>
<dbReference type="Proteomes" id="UP000034805">
    <property type="component" value="Unassembled WGS sequence"/>
</dbReference>
<feature type="region of interest" description="Disordered" evidence="1">
    <location>
        <begin position="288"/>
        <end position="384"/>
    </location>
</feature>
<reference evidence="6 7" key="1">
    <citation type="submission" date="2015-08" db="EMBL/GenBank/DDBJ databases">
        <title>The genome of the Asian arowana (Scleropages formosus).</title>
        <authorList>
            <person name="Tan M.H."/>
            <person name="Gan H.M."/>
            <person name="Croft L.J."/>
            <person name="Austin C.M."/>
        </authorList>
    </citation>
    <scope>NUCLEOTIDE SEQUENCE [LARGE SCALE GENOMIC DNA]</scope>
    <source>
        <strain evidence="6">Aro1</strain>
    </source>
</reference>
<dbReference type="InterPro" id="IPR015373">
    <property type="entry name" value="Interferon/interleukin_rcp_dom"/>
</dbReference>
<comment type="caution">
    <text evidence="6">The sequence shown here is derived from an EMBL/GenBank/DDBJ whole genome shotgun (WGS) entry which is preliminary data.</text>
</comment>
<dbReference type="Pfam" id="PF09294">
    <property type="entry name" value="Interfer-bind"/>
    <property type="match status" value="1"/>
</dbReference>
<organism evidence="6 7">
    <name type="scientific">Scleropages formosus</name>
    <name type="common">Asian bonytongue</name>
    <name type="synonym">Osteoglossum formosum</name>
    <dbReference type="NCBI Taxonomy" id="113540"/>
    <lineage>
        <taxon>Eukaryota</taxon>
        <taxon>Metazoa</taxon>
        <taxon>Chordata</taxon>
        <taxon>Craniata</taxon>
        <taxon>Vertebrata</taxon>
        <taxon>Euteleostomi</taxon>
        <taxon>Actinopterygii</taxon>
        <taxon>Neopterygii</taxon>
        <taxon>Teleostei</taxon>
        <taxon>Osteoglossocephala</taxon>
        <taxon>Osteoglossomorpha</taxon>
        <taxon>Osteoglossiformes</taxon>
        <taxon>Osteoglossidae</taxon>
        <taxon>Scleropages</taxon>
    </lineage>
</organism>
<keyword evidence="2" id="KW-0472">Membrane</keyword>
<dbReference type="PANTHER" id="PTHR20859:SF53">
    <property type="entry name" value="INTERLEUKIN-22 RECEPTOR SUBUNIT ALPHA-1"/>
    <property type="match status" value="1"/>
</dbReference>
<feature type="compositionally biased region" description="Polar residues" evidence="1">
    <location>
        <begin position="332"/>
        <end position="358"/>
    </location>
</feature>
<dbReference type="Pfam" id="PF01108">
    <property type="entry name" value="Tissue_fac"/>
    <property type="match status" value="1"/>
</dbReference>
<dbReference type="InterPro" id="IPR050650">
    <property type="entry name" value="Type-II_Cytokine-TF_Rcpt"/>
</dbReference>
<dbReference type="EMBL" id="JARO02019638">
    <property type="protein sequence ID" value="KPP56669.1"/>
    <property type="molecule type" value="Genomic_DNA"/>
</dbReference>
<keyword evidence="3" id="KW-0732">Signal</keyword>
<dbReference type="AlphaFoldDB" id="A0A0P7UD17"/>
<feature type="region of interest" description="Disordered" evidence="1">
    <location>
        <begin position="471"/>
        <end position="506"/>
    </location>
</feature>
<sequence length="506" mass="55318">MSCYIVAALLFLQSSHALGAVPAPRNVTIQSVDFEHILKWDPGPRTPPGTMYRVNVSGSGRKSGLLLLTNVTVINLTDVLKDEYGEYQISVQALYKGKLSSAPFKIFSPWRDTELGPPELSLTQSEDCLQLAVKLPRGRGKRTIEEIYLQFDFKIHLNKSGARRVDEMTMEGMNRSICELETGVEYCVQVHTSVPANKHMNPTAWKCALVGSVKQSSAVFISLGLLAVALLLGGVVLLGLIYTGYLWKQKIHRPTVLKSLPKCNFPADFVITATPQLILERVSVNPIPAHKGKPTRTIPKLCPESSDEEDEEENPYLNRPGGPRNVLDCDETSCNSGSSALPSTANTSVENSGNSGRTVLSLDQEDPRMPVPFESSGEPENQPEVPAATVHLSPERNENMEQDCVDVNLLSVTLGTLKVEEGEDEHLENVIAEPVKVPLLSDSRTSLSTGAGQRSAEQSRTLLLVASCAETGAERSVPNSAQKNFEPSIEEDSDSEEEECSGYMRR</sequence>
<proteinExistence type="predicted"/>